<dbReference type="PROSITE" id="PS50943">
    <property type="entry name" value="HTH_CROC1"/>
    <property type="match status" value="1"/>
</dbReference>
<reference evidence="11 12" key="1">
    <citation type="journal article" date="2018" name="Front. Microbiol.">
        <title>Genome Sequencing of Streptomyces atratus SCSIOZH16 and Activation Production of Nocardamine via Metabolic Engineering.</title>
        <authorList>
            <person name="Li Y."/>
            <person name="Zhang C."/>
            <person name="Liu C."/>
            <person name="Ju J."/>
            <person name="Ma J."/>
        </authorList>
    </citation>
    <scope>NUCLEOTIDE SEQUENCE [LARGE SCALE GENOMIC DNA]</scope>
    <source>
        <strain evidence="11 12">SCSIO_ZH16</strain>
    </source>
</reference>
<dbReference type="InterPro" id="IPR010982">
    <property type="entry name" value="Lambda_DNA-bd_dom_sf"/>
</dbReference>
<protein>
    <recommendedName>
        <fullName evidence="13">DNA-binding transcriptional activator of the SARP family</fullName>
    </recommendedName>
</protein>
<keyword evidence="4" id="KW-0805">Transcription regulation</keyword>
<evidence type="ECO:0000313" key="11">
    <source>
        <dbReference type="EMBL" id="AXE81832.1"/>
    </source>
</evidence>
<accession>A0A2Z5JN95</accession>
<dbReference type="Pfam" id="PF13560">
    <property type="entry name" value="HTH_31"/>
    <property type="match status" value="1"/>
</dbReference>
<dbReference type="PANTHER" id="PTHR35807:SF1">
    <property type="entry name" value="TRANSCRIPTIONAL REGULATOR REDD"/>
    <property type="match status" value="1"/>
</dbReference>
<dbReference type="AlphaFoldDB" id="A0A2Z5JN95"/>
<dbReference type="SUPFAM" id="SSF47413">
    <property type="entry name" value="lambda repressor-like DNA-binding domains"/>
    <property type="match status" value="1"/>
</dbReference>
<feature type="domain" description="OmpR/PhoB-type" evidence="10">
    <location>
        <begin position="95"/>
        <end position="202"/>
    </location>
</feature>
<dbReference type="Gene3D" id="1.10.8.430">
    <property type="entry name" value="Helical domain of apoptotic protease-activating factors"/>
    <property type="match status" value="1"/>
</dbReference>
<dbReference type="Proteomes" id="UP000252698">
    <property type="component" value="Chromosome"/>
</dbReference>
<dbReference type="Gene3D" id="1.10.10.10">
    <property type="entry name" value="Winged helix-like DNA-binding domain superfamily/Winged helix DNA-binding domain"/>
    <property type="match status" value="1"/>
</dbReference>
<dbReference type="SUPFAM" id="SSF52540">
    <property type="entry name" value="P-loop containing nucleoside triphosphate hydrolases"/>
    <property type="match status" value="1"/>
</dbReference>
<dbReference type="GO" id="GO:0003677">
    <property type="term" value="F:DNA binding"/>
    <property type="evidence" value="ECO:0007669"/>
    <property type="project" value="UniProtKB-UniRule"/>
</dbReference>
<dbReference type="KEGG" id="sata:C5746_38410"/>
<dbReference type="InterPro" id="IPR002182">
    <property type="entry name" value="NB-ARC"/>
</dbReference>
<keyword evidence="6" id="KW-0804">Transcription</keyword>
<dbReference type="PROSITE" id="PS51755">
    <property type="entry name" value="OMPR_PHOB"/>
    <property type="match status" value="1"/>
</dbReference>
<dbReference type="InterPro" id="IPR016032">
    <property type="entry name" value="Sig_transdc_resp-reg_C-effctor"/>
</dbReference>
<dbReference type="InterPro" id="IPR005158">
    <property type="entry name" value="BTAD"/>
</dbReference>
<dbReference type="SMART" id="SM00530">
    <property type="entry name" value="HTH_XRE"/>
    <property type="match status" value="1"/>
</dbReference>
<name>A0A2Z5JN95_STRAR</name>
<sequence length="706" mass="77333">MGVRNGCASTNGELMAVQGALHEQIDDLGELVRDARDRARLSQRVVAERSGISLRTLREIENGRVRMPRRHSIQRLAEVLQEPRLLDQAAARSLLDEAAYGEDDRLMLRVLGPLSAVRGRSVLNAGTPMQQSLLGLMALHANESVSQAEIVDVLWGEAPPNSFNQLVHTYVSRLRALLAKHSDPSSDASAIVRRNAGYELQIGTDQLDLLRFRELAKEAEHARVSGDLTLEVRLLTDMLRLWSGPVLHGSSPRLQQHPLALDANQRQITAALRLAELAVAYGHYEKAIDQLQPLVRHHPLHEGLHAQLMVALAGAGRQVEALSLFSKLDRTLRIDFGIDPGPELRAAQLSVLRGVSRATDDKAVQTTTPRAEAKRPYGLPPDTPDLVGRSEHHQVLQHLTQSGSPGGLFGPSPVVSIYGPPGVGKSVLAVRVANSCRLRYADGVLYADLRSDTQADSHVAYTTLHRFLRALGMAEAEIPRGLDERISAYRSLLAERRVLVVVDNVVRDEELQPLLPGGFTSALLFTSRAPLSTIPGARHLPLSLFTAEQSVRLLTRIVGEERVLAERQMAEEIAELCGHLPLAIRIVGQRLVTRPHWSLSRMVHRLTDEQGRLSELSHGELDVRARLDTHFVSLASASRRALLALARACGGSFTLRAAAASLGCSLVAAEDTAETLVDHQLLEGPDSAGRYAFPVLTRLHARERFA</sequence>
<evidence type="ECO:0000256" key="4">
    <source>
        <dbReference type="ARBA" id="ARBA00023015"/>
    </source>
</evidence>
<dbReference type="GO" id="GO:0006355">
    <property type="term" value="P:regulation of DNA-templated transcription"/>
    <property type="evidence" value="ECO:0007669"/>
    <property type="project" value="InterPro"/>
</dbReference>
<dbReference type="InterPro" id="IPR001867">
    <property type="entry name" value="OmpR/PhoB-type_DNA-bd"/>
</dbReference>
<dbReference type="CDD" id="cd15831">
    <property type="entry name" value="BTAD"/>
    <property type="match status" value="1"/>
</dbReference>
<dbReference type="InterPro" id="IPR042197">
    <property type="entry name" value="Apaf_helical"/>
</dbReference>
<dbReference type="Gene3D" id="1.25.40.10">
    <property type="entry name" value="Tetratricopeptide repeat domain"/>
    <property type="match status" value="1"/>
</dbReference>
<keyword evidence="3" id="KW-0902">Two-component regulatory system</keyword>
<evidence type="ECO:0000256" key="8">
    <source>
        <dbReference type="SAM" id="MobiDB-lite"/>
    </source>
</evidence>
<dbReference type="PRINTS" id="PR00364">
    <property type="entry name" value="DISEASERSIST"/>
</dbReference>
<dbReference type="PANTHER" id="PTHR35807">
    <property type="entry name" value="TRANSCRIPTIONAL REGULATOR REDD-RELATED"/>
    <property type="match status" value="1"/>
</dbReference>
<dbReference type="Gene3D" id="1.10.260.40">
    <property type="entry name" value="lambda repressor-like DNA-binding domains"/>
    <property type="match status" value="1"/>
</dbReference>
<dbReference type="Gene3D" id="3.40.50.300">
    <property type="entry name" value="P-loop containing nucleotide triphosphate hydrolases"/>
    <property type="match status" value="1"/>
</dbReference>
<keyword evidence="5 7" id="KW-0238">DNA-binding</keyword>
<organism evidence="11 12">
    <name type="scientific">Streptomyces atratus</name>
    <dbReference type="NCBI Taxonomy" id="1893"/>
    <lineage>
        <taxon>Bacteria</taxon>
        <taxon>Bacillati</taxon>
        <taxon>Actinomycetota</taxon>
        <taxon>Actinomycetes</taxon>
        <taxon>Kitasatosporales</taxon>
        <taxon>Streptomycetaceae</taxon>
        <taxon>Streptomyces</taxon>
    </lineage>
</organism>
<evidence type="ECO:0000256" key="3">
    <source>
        <dbReference type="ARBA" id="ARBA00023012"/>
    </source>
</evidence>
<feature type="domain" description="HTH cro/C1-type" evidence="9">
    <location>
        <begin position="32"/>
        <end position="86"/>
    </location>
</feature>
<dbReference type="SMART" id="SM00862">
    <property type="entry name" value="Trans_reg_C"/>
    <property type="match status" value="1"/>
</dbReference>
<dbReference type="CDD" id="cd00093">
    <property type="entry name" value="HTH_XRE"/>
    <property type="match status" value="1"/>
</dbReference>
<dbReference type="InterPro" id="IPR011990">
    <property type="entry name" value="TPR-like_helical_dom_sf"/>
</dbReference>
<evidence type="ECO:0000256" key="5">
    <source>
        <dbReference type="ARBA" id="ARBA00023125"/>
    </source>
</evidence>
<comment type="similarity">
    <text evidence="1">Belongs to the AfsR/DnrI/RedD regulatory family.</text>
</comment>
<evidence type="ECO:0000259" key="9">
    <source>
        <dbReference type="PROSITE" id="PS50943"/>
    </source>
</evidence>
<evidence type="ECO:0000256" key="6">
    <source>
        <dbReference type="ARBA" id="ARBA00023163"/>
    </source>
</evidence>
<dbReference type="SUPFAM" id="SSF46894">
    <property type="entry name" value="C-terminal effector domain of the bipartite response regulators"/>
    <property type="match status" value="1"/>
</dbReference>
<evidence type="ECO:0008006" key="13">
    <source>
        <dbReference type="Google" id="ProtNLM"/>
    </source>
</evidence>
<evidence type="ECO:0000259" key="10">
    <source>
        <dbReference type="PROSITE" id="PS51755"/>
    </source>
</evidence>
<dbReference type="InterPro" id="IPR001387">
    <property type="entry name" value="Cro/C1-type_HTH"/>
</dbReference>
<gene>
    <name evidence="11" type="ORF">C5746_38410</name>
</gene>
<dbReference type="GO" id="GO:0000160">
    <property type="term" value="P:phosphorelay signal transduction system"/>
    <property type="evidence" value="ECO:0007669"/>
    <property type="project" value="UniProtKB-KW"/>
</dbReference>
<dbReference type="RefSeq" id="WP_114248236.1">
    <property type="nucleotide sequence ID" value="NZ_CP027306.1"/>
</dbReference>
<dbReference type="InterPro" id="IPR036388">
    <property type="entry name" value="WH-like_DNA-bd_sf"/>
</dbReference>
<dbReference type="InterPro" id="IPR051677">
    <property type="entry name" value="AfsR-DnrI-RedD_regulator"/>
</dbReference>
<dbReference type="SUPFAM" id="SSF48452">
    <property type="entry name" value="TPR-like"/>
    <property type="match status" value="1"/>
</dbReference>
<dbReference type="Pfam" id="PF03704">
    <property type="entry name" value="BTAD"/>
    <property type="match status" value="1"/>
</dbReference>
<dbReference type="GO" id="GO:0043531">
    <property type="term" value="F:ADP binding"/>
    <property type="evidence" value="ECO:0007669"/>
    <property type="project" value="InterPro"/>
</dbReference>
<dbReference type="EMBL" id="CP027306">
    <property type="protein sequence ID" value="AXE81832.1"/>
    <property type="molecule type" value="Genomic_DNA"/>
</dbReference>
<proteinExistence type="inferred from homology"/>
<evidence type="ECO:0000313" key="12">
    <source>
        <dbReference type="Proteomes" id="UP000252698"/>
    </source>
</evidence>
<evidence type="ECO:0000256" key="2">
    <source>
        <dbReference type="ARBA" id="ARBA00022737"/>
    </source>
</evidence>
<dbReference type="GeneID" id="95524182"/>
<dbReference type="SMART" id="SM01043">
    <property type="entry name" value="BTAD"/>
    <property type="match status" value="1"/>
</dbReference>
<evidence type="ECO:0000256" key="7">
    <source>
        <dbReference type="PROSITE-ProRule" id="PRU01091"/>
    </source>
</evidence>
<keyword evidence="2" id="KW-0677">Repeat</keyword>
<dbReference type="Pfam" id="PF00931">
    <property type="entry name" value="NB-ARC"/>
    <property type="match status" value="1"/>
</dbReference>
<feature type="DNA-binding region" description="OmpR/PhoB-type" evidence="7">
    <location>
        <begin position="95"/>
        <end position="202"/>
    </location>
</feature>
<dbReference type="InterPro" id="IPR027417">
    <property type="entry name" value="P-loop_NTPase"/>
</dbReference>
<evidence type="ECO:0000256" key="1">
    <source>
        <dbReference type="ARBA" id="ARBA00005820"/>
    </source>
</evidence>
<feature type="region of interest" description="Disordered" evidence="8">
    <location>
        <begin position="360"/>
        <end position="379"/>
    </location>
</feature>
<dbReference type="Pfam" id="PF00486">
    <property type="entry name" value="Trans_reg_C"/>
    <property type="match status" value="1"/>
</dbReference>